<gene>
    <name evidence="2" type="ORF">SAMN02745673_03803</name>
</gene>
<keyword evidence="3" id="KW-1185">Reference proteome</keyword>
<name>A0A1T4SQ53_9ACTN</name>
<evidence type="ECO:0000313" key="3">
    <source>
        <dbReference type="Proteomes" id="UP000190637"/>
    </source>
</evidence>
<dbReference type="STRING" id="1122192.SAMN02745673_03803"/>
<proteinExistence type="predicted"/>
<dbReference type="RefSeq" id="WP_078763035.1">
    <property type="nucleotide sequence ID" value="NZ_FUWS01000010.1"/>
</dbReference>
<dbReference type="EMBL" id="FUWS01000010">
    <property type="protein sequence ID" value="SKA30001.1"/>
    <property type="molecule type" value="Genomic_DNA"/>
</dbReference>
<feature type="compositionally biased region" description="Low complexity" evidence="1">
    <location>
        <begin position="62"/>
        <end position="74"/>
    </location>
</feature>
<feature type="region of interest" description="Disordered" evidence="1">
    <location>
        <begin position="49"/>
        <end position="95"/>
    </location>
</feature>
<dbReference type="AlphaFoldDB" id="A0A1T4SQ53"/>
<dbReference type="Proteomes" id="UP000190637">
    <property type="component" value="Unassembled WGS sequence"/>
</dbReference>
<protein>
    <recommendedName>
        <fullName evidence="4">Septum formation initiator</fullName>
    </recommendedName>
</protein>
<accession>A0A1T4SQ53</accession>
<reference evidence="2 3" key="1">
    <citation type="submission" date="2017-02" db="EMBL/GenBank/DDBJ databases">
        <authorList>
            <person name="Peterson S.W."/>
        </authorList>
    </citation>
    <scope>NUCLEOTIDE SEQUENCE [LARGE SCALE GENOMIC DNA]</scope>
    <source>
        <strain evidence="2 3">DSM 45154</strain>
    </source>
</reference>
<evidence type="ECO:0000256" key="1">
    <source>
        <dbReference type="SAM" id="MobiDB-lite"/>
    </source>
</evidence>
<evidence type="ECO:0008006" key="4">
    <source>
        <dbReference type="Google" id="ProtNLM"/>
    </source>
</evidence>
<organism evidence="2 3">
    <name type="scientific">Marinactinospora thermotolerans DSM 45154</name>
    <dbReference type="NCBI Taxonomy" id="1122192"/>
    <lineage>
        <taxon>Bacteria</taxon>
        <taxon>Bacillati</taxon>
        <taxon>Actinomycetota</taxon>
        <taxon>Actinomycetes</taxon>
        <taxon>Streptosporangiales</taxon>
        <taxon>Nocardiopsidaceae</taxon>
        <taxon>Marinactinospora</taxon>
    </lineage>
</organism>
<sequence>MKRQSLFAVGGWLAAAVVAVGVGITAVNLLGTGITSESAEPLSQASVEQRLEAEAAPGNGGPSTEPQPSPSETGGTADPPEGAQRNPDAPSNNRVEILESTAGTVAASCSGTTAVLEWWAPAQGHTVDDYDDGPAPQVWVEFEGTEDDVEMTIHCADGKPALAPQGDDDGDDDSDD</sequence>
<dbReference type="OrthoDB" id="3782348at2"/>
<evidence type="ECO:0000313" key="2">
    <source>
        <dbReference type="EMBL" id="SKA30001.1"/>
    </source>
</evidence>